<evidence type="ECO:0000256" key="1">
    <source>
        <dbReference type="ARBA" id="ARBA00010617"/>
    </source>
</evidence>
<keyword evidence="3" id="KW-0349">Heme</keyword>
<keyword evidence="4" id="KW-0812">Transmembrane</keyword>
<comment type="similarity">
    <text evidence="1">Belongs to the cytochrome P450 family.</text>
</comment>
<evidence type="ECO:0000256" key="3">
    <source>
        <dbReference type="PIRSR" id="PIRSR602401-1"/>
    </source>
</evidence>
<dbReference type="PANTHER" id="PTHR24305">
    <property type="entry name" value="CYTOCHROME P450"/>
    <property type="match status" value="1"/>
</dbReference>
<dbReference type="InterPro" id="IPR001128">
    <property type="entry name" value="Cyt_P450"/>
</dbReference>
<gene>
    <name evidence="5" type="ORF">MELLADRAFT_76380</name>
</gene>
<keyword evidence="4" id="KW-0472">Membrane</keyword>
<organism evidence="6">
    <name type="scientific">Melampsora larici-populina (strain 98AG31 / pathotype 3-4-7)</name>
    <name type="common">Poplar leaf rust fungus</name>
    <dbReference type="NCBI Taxonomy" id="747676"/>
    <lineage>
        <taxon>Eukaryota</taxon>
        <taxon>Fungi</taxon>
        <taxon>Dikarya</taxon>
        <taxon>Basidiomycota</taxon>
        <taxon>Pucciniomycotina</taxon>
        <taxon>Pucciniomycetes</taxon>
        <taxon>Pucciniales</taxon>
        <taxon>Melampsoraceae</taxon>
        <taxon>Melampsora</taxon>
    </lineage>
</organism>
<dbReference type="InterPro" id="IPR036396">
    <property type="entry name" value="Cyt_P450_sf"/>
</dbReference>
<evidence type="ECO:0000313" key="5">
    <source>
        <dbReference type="EMBL" id="EGG12968.1"/>
    </source>
</evidence>
<comment type="cofactor">
    <cofactor evidence="3">
        <name>heme</name>
        <dbReference type="ChEBI" id="CHEBI:30413"/>
    </cofactor>
</comment>
<evidence type="ECO:0000256" key="4">
    <source>
        <dbReference type="SAM" id="Phobius"/>
    </source>
</evidence>
<accession>F4R4N8</accession>
<dbReference type="GO" id="GO:0005506">
    <property type="term" value="F:iron ion binding"/>
    <property type="evidence" value="ECO:0007669"/>
    <property type="project" value="InterPro"/>
</dbReference>
<feature type="binding site" description="axial binding residue" evidence="3">
    <location>
        <position position="472"/>
    </location>
    <ligand>
        <name>heme</name>
        <dbReference type="ChEBI" id="CHEBI:30413"/>
    </ligand>
    <ligandPart>
        <name>Fe</name>
        <dbReference type="ChEBI" id="CHEBI:18248"/>
    </ligandPart>
</feature>
<keyword evidence="5" id="KW-0503">Monooxygenase</keyword>
<dbReference type="InterPro" id="IPR050121">
    <property type="entry name" value="Cytochrome_P450_monoxygenase"/>
</dbReference>
<sequence>MSNLEIQLDHLANRFGPFNGACLFAALLIPGIVYLLFIRPLLSPLSRLPGPKNDSILFGNLGVTFGPEGGVRQWHKDFGNTLRMRGFFGQVHLSTIDPKALNHILVSRAYAYPKSEQTRRSLGSLVGHGLLFAEGETHTRQKRILGPVFSPVQIKELAPVVYEYAYLLRDKWTDLIRSSQKPYVVINVLPWLSRTTLDIIGSAGFGYQFKALENDENSSSMGKAFHKLTLLSSEGRTPLKLWIANMIRAIPPSLRLYEPTPMKMAGTCLKNMEHESRTLFSHKKKEVEAGGIVGGKDLISVLVRANTMSEGKERLTDDEVIAQVSTANSLTWMLWILAKHPNVQDKLRKELQESSVASSESEEEIPIEQLNSLTYLDAVCRETLRFLPPVSQTAREASMADTIPVSGDGEPIHIEAGQWILIPIIAFNLSKAAFGADAEVFRPDRWIEKGPVSALPGIWSGLLTFLGGPRACIGYRFALMELKVLVAVIISHFRFDERDGLGCGPEIERHVSIVMRPNVQGKNSGISMPLRVSLVESP</sequence>
<dbReference type="KEGG" id="mlr:MELLADRAFT_76380"/>
<dbReference type="PRINTS" id="PR00385">
    <property type="entry name" value="P450"/>
</dbReference>
<dbReference type="Gene3D" id="1.10.630.10">
    <property type="entry name" value="Cytochrome P450"/>
    <property type="match status" value="1"/>
</dbReference>
<name>F4R4N8_MELLP</name>
<keyword evidence="3" id="KW-0408">Iron</keyword>
<dbReference type="InterPro" id="IPR002401">
    <property type="entry name" value="Cyt_P450_E_grp-I"/>
</dbReference>
<feature type="transmembrane region" description="Helical" evidence="4">
    <location>
        <begin position="18"/>
        <end position="37"/>
    </location>
</feature>
<protein>
    <submittedName>
        <fullName evidence="5">Cytochrome P450 monooxygenase</fullName>
    </submittedName>
</protein>
<dbReference type="SUPFAM" id="SSF48264">
    <property type="entry name" value="Cytochrome P450"/>
    <property type="match status" value="1"/>
</dbReference>
<dbReference type="EMBL" id="GL883090">
    <property type="protein sequence ID" value="EGG12968.1"/>
    <property type="molecule type" value="Genomic_DNA"/>
</dbReference>
<keyword evidence="6" id="KW-1185">Reference proteome</keyword>
<dbReference type="GO" id="GO:0016705">
    <property type="term" value="F:oxidoreductase activity, acting on paired donors, with incorporation or reduction of molecular oxygen"/>
    <property type="evidence" value="ECO:0007669"/>
    <property type="project" value="InterPro"/>
</dbReference>
<keyword evidence="2" id="KW-0560">Oxidoreductase</keyword>
<reference evidence="6" key="1">
    <citation type="journal article" date="2011" name="Proc. Natl. Acad. Sci. U.S.A.">
        <title>Obligate biotrophy features unraveled by the genomic analysis of rust fungi.</title>
        <authorList>
            <person name="Duplessis S."/>
            <person name="Cuomo C.A."/>
            <person name="Lin Y.-C."/>
            <person name="Aerts A."/>
            <person name="Tisserant E."/>
            <person name="Veneault-Fourrey C."/>
            <person name="Joly D.L."/>
            <person name="Hacquard S."/>
            <person name="Amselem J."/>
            <person name="Cantarel B.L."/>
            <person name="Chiu R."/>
            <person name="Coutinho P.M."/>
            <person name="Feau N."/>
            <person name="Field M."/>
            <person name="Frey P."/>
            <person name="Gelhaye E."/>
            <person name="Goldberg J."/>
            <person name="Grabherr M.G."/>
            <person name="Kodira C.D."/>
            <person name="Kohler A."/>
            <person name="Kuees U."/>
            <person name="Lindquist E.A."/>
            <person name="Lucas S.M."/>
            <person name="Mago R."/>
            <person name="Mauceli E."/>
            <person name="Morin E."/>
            <person name="Murat C."/>
            <person name="Pangilinan J.L."/>
            <person name="Park R."/>
            <person name="Pearson M."/>
            <person name="Quesneville H."/>
            <person name="Rouhier N."/>
            <person name="Sakthikumar S."/>
            <person name="Salamov A.A."/>
            <person name="Schmutz J."/>
            <person name="Selles B."/>
            <person name="Shapiro H."/>
            <person name="Tanguay P."/>
            <person name="Tuskan G.A."/>
            <person name="Henrissat B."/>
            <person name="Van de Peer Y."/>
            <person name="Rouze P."/>
            <person name="Ellis J.G."/>
            <person name="Dodds P.N."/>
            <person name="Schein J.E."/>
            <person name="Zhong S."/>
            <person name="Hamelin R.C."/>
            <person name="Grigoriev I.V."/>
            <person name="Szabo L.J."/>
            <person name="Martin F."/>
        </authorList>
    </citation>
    <scope>NUCLEOTIDE SEQUENCE [LARGE SCALE GENOMIC DNA]</scope>
    <source>
        <strain evidence="6">98AG31 / pathotype 3-4-7</strain>
    </source>
</reference>
<dbReference type="GO" id="GO:0020037">
    <property type="term" value="F:heme binding"/>
    <property type="evidence" value="ECO:0007669"/>
    <property type="project" value="InterPro"/>
</dbReference>
<dbReference type="InParanoid" id="F4R4N8"/>
<dbReference type="STRING" id="747676.F4R4N8"/>
<dbReference type="Proteomes" id="UP000001072">
    <property type="component" value="Unassembled WGS sequence"/>
</dbReference>
<keyword evidence="4" id="KW-1133">Transmembrane helix</keyword>
<dbReference type="RefSeq" id="XP_007403906.1">
    <property type="nucleotide sequence ID" value="XM_007403844.1"/>
</dbReference>
<dbReference type="PANTHER" id="PTHR24305:SF166">
    <property type="entry name" value="CYTOCHROME P450 12A4, MITOCHONDRIAL-RELATED"/>
    <property type="match status" value="1"/>
</dbReference>
<dbReference type="VEuPathDB" id="FungiDB:MELLADRAFT_76380"/>
<dbReference type="Pfam" id="PF00067">
    <property type="entry name" value="p450"/>
    <property type="match status" value="1"/>
</dbReference>
<keyword evidence="3" id="KW-0479">Metal-binding</keyword>
<dbReference type="CDD" id="cd11069">
    <property type="entry name" value="CYP_FUM15-like"/>
    <property type="match status" value="1"/>
</dbReference>
<evidence type="ECO:0000256" key="2">
    <source>
        <dbReference type="ARBA" id="ARBA00023002"/>
    </source>
</evidence>
<evidence type="ECO:0000313" key="6">
    <source>
        <dbReference type="Proteomes" id="UP000001072"/>
    </source>
</evidence>
<proteinExistence type="inferred from homology"/>
<dbReference type="GeneID" id="18932776"/>
<dbReference type="GO" id="GO:0004497">
    <property type="term" value="F:monooxygenase activity"/>
    <property type="evidence" value="ECO:0007669"/>
    <property type="project" value="UniProtKB-KW"/>
</dbReference>
<dbReference type="AlphaFoldDB" id="F4R4N8"/>
<dbReference type="HOGENOM" id="CLU_001570_5_11_1"/>
<dbReference type="OrthoDB" id="1470350at2759"/>
<dbReference type="eggNOG" id="KOG0157">
    <property type="taxonomic scope" value="Eukaryota"/>
</dbReference>
<dbReference type="PRINTS" id="PR00463">
    <property type="entry name" value="EP450I"/>
</dbReference>